<dbReference type="OrthoDB" id="7208981at2"/>
<evidence type="ECO:0000313" key="1">
    <source>
        <dbReference type="EMBL" id="PVE48238.1"/>
    </source>
</evidence>
<dbReference type="PANTHER" id="PTHR48228">
    <property type="entry name" value="SUCCINYL-COA--D-CITRAMALATE COA-TRANSFERASE"/>
    <property type="match status" value="1"/>
</dbReference>
<name>A0A2T7UUI1_9RHOB</name>
<dbReference type="Pfam" id="PF02515">
    <property type="entry name" value="CoA_transf_3"/>
    <property type="match status" value="1"/>
</dbReference>
<dbReference type="EMBL" id="QDDR01000003">
    <property type="protein sequence ID" value="PVE48238.1"/>
    <property type="molecule type" value="Genomic_DNA"/>
</dbReference>
<dbReference type="InterPro" id="IPR023606">
    <property type="entry name" value="CoA-Trfase_III_dom_1_sf"/>
</dbReference>
<sequence>MSAPLTGVTVLEFEGLGPAPFAAMCLADLGARVRRITRPGSAAQSPIDRDREDVALDLKSPAGVEAARALIAGADILIEGFRPGKMEQLGLGPDAAHAINPRLVYGRMTGWGQTGPMAHLAGHDLNYLGLTGLLSMMGEPGRPPAPPLNLVADYGGGGMYLALGVVSALLAARASGQGAVVDATMIHGASHLATLFHGMANGGRWQPARQANLLDGGAPFYRTYETADGRYLAVGSIEPQFWRNALAVFGLPEMLDAQMERAEWPAQARRLAARIAEKTLDAWVAAFDGVDACVTPVLTLSEAKDHPQMAQFFRSTDQGRMPLPAPLFTPPQGF</sequence>
<proteinExistence type="predicted"/>
<dbReference type="InterPro" id="IPR003673">
    <property type="entry name" value="CoA-Trfase_fam_III"/>
</dbReference>
<dbReference type="InterPro" id="IPR044855">
    <property type="entry name" value="CoA-Trfase_III_dom3_sf"/>
</dbReference>
<dbReference type="SUPFAM" id="SSF89796">
    <property type="entry name" value="CoA-transferase family III (CaiB/BaiF)"/>
    <property type="match status" value="1"/>
</dbReference>
<dbReference type="AlphaFoldDB" id="A0A2T7UUI1"/>
<protein>
    <submittedName>
        <fullName evidence="1">Carnitine dehydratase</fullName>
    </submittedName>
</protein>
<dbReference type="RefSeq" id="WP_107751611.1">
    <property type="nucleotide sequence ID" value="NZ_QBKF01000004.1"/>
</dbReference>
<dbReference type="Gene3D" id="3.40.50.10540">
    <property type="entry name" value="Crotonobetainyl-coa:carnitine coa-transferase, domain 1"/>
    <property type="match status" value="1"/>
</dbReference>
<keyword evidence="2" id="KW-1185">Reference proteome</keyword>
<accession>A0A2T7UUI1</accession>
<dbReference type="GO" id="GO:0003824">
    <property type="term" value="F:catalytic activity"/>
    <property type="evidence" value="ECO:0007669"/>
    <property type="project" value="InterPro"/>
</dbReference>
<organism evidence="1 2">
    <name type="scientific">Pararhodobacter aggregans</name>
    <dbReference type="NCBI Taxonomy" id="404875"/>
    <lineage>
        <taxon>Bacteria</taxon>
        <taxon>Pseudomonadati</taxon>
        <taxon>Pseudomonadota</taxon>
        <taxon>Alphaproteobacteria</taxon>
        <taxon>Rhodobacterales</taxon>
        <taxon>Paracoccaceae</taxon>
        <taxon>Pararhodobacter</taxon>
    </lineage>
</organism>
<reference evidence="1 2" key="1">
    <citation type="journal article" date="2011" name="Syst. Appl. Microbiol.">
        <title>Defluviimonas denitrificans gen. nov., sp. nov., and Pararhodobacter aggregans gen. nov., sp. nov., non-phototrophic Rhodobacteraceae from the biofilter of a marine aquaculture.</title>
        <authorList>
            <person name="Foesel B.U."/>
            <person name="Drake H.L."/>
            <person name="Schramm A."/>
        </authorList>
    </citation>
    <scope>NUCLEOTIDE SEQUENCE [LARGE SCALE GENOMIC DNA]</scope>
    <source>
        <strain evidence="1 2">D1-19</strain>
    </source>
</reference>
<dbReference type="InterPro" id="IPR050509">
    <property type="entry name" value="CoA-transferase_III"/>
</dbReference>
<evidence type="ECO:0000313" key="2">
    <source>
        <dbReference type="Proteomes" id="UP000244810"/>
    </source>
</evidence>
<gene>
    <name evidence="1" type="ORF">DDE23_08940</name>
</gene>
<dbReference type="Gene3D" id="3.30.1540.10">
    <property type="entry name" value="formyl-coa transferase, domain 3"/>
    <property type="match status" value="1"/>
</dbReference>
<comment type="caution">
    <text evidence="1">The sequence shown here is derived from an EMBL/GenBank/DDBJ whole genome shotgun (WGS) entry which is preliminary data.</text>
</comment>
<dbReference type="Proteomes" id="UP000244810">
    <property type="component" value="Unassembled WGS sequence"/>
</dbReference>
<dbReference type="PANTHER" id="PTHR48228:SF5">
    <property type="entry name" value="ALPHA-METHYLACYL-COA RACEMASE"/>
    <property type="match status" value="1"/>
</dbReference>